<organism evidence="1 2">
    <name type="scientific">Mycobacterium phage Dylan</name>
    <dbReference type="NCBI Taxonomy" id="1340831"/>
    <lineage>
        <taxon>Viruses</taxon>
        <taxon>Duplodnaviria</taxon>
        <taxon>Heunggongvirae</taxon>
        <taxon>Uroviricota</taxon>
        <taxon>Caudoviricetes</taxon>
        <taxon>Corndogvirus</taxon>
        <taxon>Corndogvirus firecracker</taxon>
    </lineage>
</organism>
<evidence type="ECO:0008006" key="3">
    <source>
        <dbReference type="Google" id="ProtNLM"/>
    </source>
</evidence>
<reference evidence="2" key="1">
    <citation type="submission" date="2013-05" db="EMBL/GenBank/DDBJ databases">
        <authorList>
            <person name="Munsamy V."/>
            <person name="Jalloh C.S."/>
            <person name="Khambule S.L."/>
            <person name="Mkhwanazi S.M."/>
            <person name="Pillay K."/>
            <person name="Wellmann A.L."/>
            <person name="Zikalala T.S."/>
            <person name="Pillay B."/>
            <person name="Larsen M.H."/>
            <person name="Jacobs W.Jr."/>
            <person name="Rubin E.J."/>
            <person name="Kasprowicz V.O."/>
            <person name="Bishai W.R."/>
            <person name="Bowman C.A."/>
            <person name="Russell D.A."/>
            <person name="Jacobs-Sera D."/>
            <person name="Hendrix R.W."/>
            <person name="Hatfull G.F."/>
        </authorList>
    </citation>
    <scope>NUCLEOTIDE SEQUENCE [LARGE SCALE GENOMIC DNA]</scope>
</reference>
<name>S5ZHE9_9CAUD</name>
<evidence type="ECO:0000313" key="2">
    <source>
        <dbReference type="Proteomes" id="UP000015923"/>
    </source>
</evidence>
<dbReference type="RefSeq" id="YP_008530666.1">
    <property type="nucleotide sequence ID" value="NC_022325.1"/>
</dbReference>
<protein>
    <recommendedName>
        <fullName evidence="3">Helix-turn-helix DNA binding domain protein</fullName>
    </recommendedName>
</protein>
<evidence type="ECO:0000313" key="1">
    <source>
        <dbReference type="EMBL" id="AGT20732.1"/>
    </source>
</evidence>
<proteinExistence type="predicted"/>
<dbReference type="Proteomes" id="UP000015923">
    <property type="component" value="Segment"/>
</dbReference>
<gene>
    <name evidence="1" type="primary">102</name>
    <name evidence="1" type="ORF">PBI_DYLAN_102</name>
</gene>
<accession>S5ZHE9</accession>
<dbReference type="GeneID" id="16836326"/>
<sequence>MTNSTPMTEPSNITPTAELILEVLAARHRLGEQFWTFPNRRAVRKASRELAEAGLVWVDTAPTPGSFRVGLTEQGKLACIDPKYIPPVVRSEPVRLRDALVEAIDNILLG</sequence>
<dbReference type="KEGG" id="vg:16836326"/>
<dbReference type="EMBL" id="KF024730">
    <property type="protein sequence ID" value="AGT20732.1"/>
    <property type="molecule type" value="Genomic_DNA"/>
</dbReference>